<organism evidence="2 3">
    <name type="scientific">Oceanithermus desulfurans</name>
    <dbReference type="NCBI Taxonomy" id="227924"/>
    <lineage>
        <taxon>Bacteria</taxon>
        <taxon>Thermotogati</taxon>
        <taxon>Deinococcota</taxon>
        <taxon>Deinococci</taxon>
        <taxon>Thermales</taxon>
        <taxon>Thermaceae</taxon>
        <taxon>Oceanithermus</taxon>
    </lineage>
</organism>
<protein>
    <recommendedName>
        <fullName evidence="4">DUF1566 domain-containing protein</fullName>
    </recommendedName>
</protein>
<evidence type="ECO:0008006" key="4">
    <source>
        <dbReference type="Google" id="ProtNLM"/>
    </source>
</evidence>
<gene>
    <name evidence="2" type="ORF">HNQ05_002271</name>
</gene>
<dbReference type="RefSeq" id="WP_183677823.1">
    <property type="nucleotide sequence ID" value="NZ_JACHEZ010000010.1"/>
</dbReference>
<dbReference type="Proteomes" id="UP000587579">
    <property type="component" value="Unassembled WGS sequence"/>
</dbReference>
<comment type="caution">
    <text evidence="2">The sequence shown here is derived from an EMBL/GenBank/DDBJ whole genome shotgun (WGS) entry which is preliminary data.</text>
</comment>
<evidence type="ECO:0000313" key="3">
    <source>
        <dbReference type="Proteomes" id="UP000587579"/>
    </source>
</evidence>
<name>A0ABR6P471_9DEIN</name>
<dbReference type="EMBL" id="JACHEZ010000010">
    <property type="protein sequence ID" value="MBB6030872.1"/>
    <property type="molecule type" value="Genomic_DNA"/>
</dbReference>
<sequence>MKTWPGKVATALWTLAAGLWAYWGAAEYFFEAYGVPDAPGWAYLVPAAALWLLGLVALAWPRAGGTLLALAGLAFTLWWWGLMIARGLFGWEQALATAPVSLALVLVGLLWWLEGRVRGPRPRTRFLPLALPPAVVLGAALFYLPYVSGRTPASPGPWRVTTAAGELEWAPAGPGWNLRLGPRFPSWAELAAYGREPRGLGEKPGPYDPAAEGLCAYLDASGTRLLDEPAHVWRLPTRAEVVASLVRGGALAGCRYPGGEQATCERIPNKEGPLWDPAAPAVYYWTAETTAEGDEAWYVPYSGGLRYGGRIASQPLTWGNPRHGYRCVRRLR</sequence>
<evidence type="ECO:0000256" key="1">
    <source>
        <dbReference type="SAM" id="Phobius"/>
    </source>
</evidence>
<proteinExistence type="predicted"/>
<keyword evidence="1" id="KW-0812">Transmembrane</keyword>
<feature type="transmembrane region" description="Helical" evidence="1">
    <location>
        <begin position="95"/>
        <end position="114"/>
    </location>
</feature>
<reference evidence="2 3" key="1">
    <citation type="submission" date="2020-08" db="EMBL/GenBank/DDBJ databases">
        <title>Genomic Encyclopedia of Type Strains, Phase IV (KMG-IV): sequencing the most valuable type-strain genomes for metagenomic binning, comparative biology and taxonomic classification.</title>
        <authorList>
            <person name="Goeker M."/>
        </authorList>
    </citation>
    <scope>NUCLEOTIDE SEQUENCE [LARGE SCALE GENOMIC DNA]</scope>
    <source>
        <strain evidence="2 3">DSM 15757</strain>
    </source>
</reference>
<keyword evidence="3" id="KW-1185">Reference proteome</keyword>
<keyword evidence="1" id="KW-0472">Membrane</keyword>
<feature type="transmembrane region" description="Helical" evidence="1">
    <location>
        <begin position="40"/>
        <end position="60"/>
    </location>
</feature>
<feature type="transmembrane region" description="Helical" evidence="1">
    <location>
        <begin position="67"/>
        <end position="89"/>
    </location>
</feature>
<feature type="transmembrane region" description="Helical" evidence="1">
    <location>
        <begin position="126"/>
        <end position="146"/>
    </location>
</feature>
<accession>A0ABR6P471</accession>
<evidence type="ECO:0000313" key="2">
    <source>
        <dbReference type="EMBL" id="MBB6030872.1"/>
    </source>
</evidence>
<keyword evidence="1" id="KW-1133">Transmembrane helix</keyword>